<keyword evidence="3" id="KW-1185">Reference proteome</keyword>
<dbReference type="AlphaFoldDB" id="A0AAE1BZ05"/>
<accession>A0AAE1BZ05</accession>
<organism evidence="2 3">
    <name type="scientific">Recurvomyces mirabilis</name>
    <dbReference type="NCBI Taxonomy" id="574656"/>
    <lineage>
        <taxon>Eukaryota</taxon>
        <taxon>Fungi</taxon>
        <taxon>Dikarya</taxon>
        <taxon>Ascomycota</taxon>
        <taxon>Pezizomycotina</taxon>
        <taxon>Dothideomycetes</taxon>
        <taxon>Dothideomycetidae</taxon>
        <taxon>Mycosphaerellales</taxon>
        <taxon>Teratosphaeriaceae</taxon>
        <taxon>Recurvomyces</taxon>
    </lineage>
</organism>
<protein>
    <recommendedName>
        <fullName evidence="4">C3H1-type domain-containing protein</fullName>
    </recommendedName>
</protein>
<proteinExistence type="predicted"/>
<dbReference type="EMBL" id="JAUTXT010000028">
    <property type="protein sequence ID" value="KAK3672979.1"/>
    <property type="molecule type" value="Genomic_DNA"/>
</dbReference>
<comment type="caution">
    <text evidence="2">The sequence shown here is derived from an EMBL/GenBank/DDBJ whole genome shotgun (WGS) entry which is preliminary data.</text>
</comment>
<gene>
    <name evidence="2" type="ORF">LTR78_007089</name>
</gene>
<evidence type="ECO:0008006" key="4">
    <source>
        <dbReference type="Google" id="ProtNLM"/>
    </source>
</evidence>
<dbReference type="Proteomes" id="UP001274830">
    <property type="component" value="Unassembled WGS sequence"/>
</dbReference>
<evidence type="ECO:0000256" key="1">
    <source>
        <dbReference type="SAM" id="MobiDB-lite"/>
    </source>
</evidence>
<evidence type="ECO:0000313" key="3">
    <source>
        <dbReference type="Proteomes" id="UP001274830"/>
    </source>
</evidence>
<name>A0AAE1BZ05_9PEZI</name>
<evidence type="ECO:0000313" key="2">
    <source>
        <dbReference type="EMBL" id="KAK3672979.1"/>
    </source>
</evidence>
<feature type="region of interest" description="Disordered" evidence="1">
    <location>
        <begin position="431"/>
        <end position="455"/>
    </location>
</feature>
<reference evidence="2" key="1">
    <citation type="submission" date="2023-07" db="EMBL/GenBank/DDBJ databases">
        <title>Black Yeasts Isolated from many extreme environments.</title>
        <authorList>
            <person name="Coleine C."/>
            <person name="Stajich J.E."/>
            <person name="Selbmann L."/>
        </authorList>
    </citation>
    <scope>NUCLEOTIDE SEQUENCE</scope>
    <source>
        <strain evidence="2">CCFEE 5485</strain>
    </source>
</reference>
<sequence length="455" mass="49717">MPDYEFEDEQDLCEFFMRGSCKFPENRCGLHEQRLKPGLLRYVDWQASTEERQSCMRCMERQLVCDKSSRANTIDDPCSECRHYGGLGCSCLLADLSLNDVLWRKMISRKAQGYTLPELKPRSQRAQRKGPLNQRMPDARVVLGWQGLSVEDLERQPHLLPDEEHRATGGFPWNQGGRFGTPGTNAGPTLGFKRSISDAFAPFTSAPSLSDSMPAANFPTPLPAPSFARPVHAQYGKASGYFYDYNTGRGTVYFPTSALHPQGVLVTMLAMQVSAPGSGAPAGIRTSGQQVYGPPARRQYLLPDRSNNLEGSPSFATSGFLARKKRRTQLSLSAAIAELDIAPPARSARERGNKFSVLTAAALDDADPPMAESGQDTYVDSDDEMENVVAPQETQVLVPAAPSEMVAEALVGTFVVTPDSAFEEDIVPAGAVGDEGRPAYPVPHANTFEESDEEE</sequence>